<comment type="caution">
    <text evidence="1">The sequence shown here is derived from an EMBL/GenBank/DDBJ whole genome shotgun (WGS) entry which is preliminary data.</text>
</comment>
<organism evidence="1 2">
    <name type="scientific">Smallanthus sonchifolius</name>
    <dbReference type="NCBI Taxonomy" id="185202"/>
    <lineage>
        <taxon>Eukaryota</taxon>
        <taxon>Viridiplantae</taxon>
        <taxon>Streptophyta</taxon>
        <taxon>Embryophyta</taxon>
        <taxon>Tracheophyta</taxon>
        <taxon>Spermatophyta</taxon>
        <taxon>Magnoliopsida</taxon>
        <taxon>eudicotyledons</taxon>
        <taxon>Gunneridae</taxon>
        <taxon>Pentapetalae</taxon>
        <taxon>asterids</taxon>
        <taxon>campanulids</taxon>
        <taxon>Asterales</taxon>
        <taxon>Asteraceae</taxon>
        <taxon>Asteroideae</taxon>
        <taxon>Heliantheae alliance</taxon>
        <taxon>Millerieae</taxon>
        <taxon>Smallanthus</taxon>
    </lineage>
</organism>
<sequence length="242" mass="27608">MPNNENKIEQKKNLREVTIKAYENMHLDTIEYLLKALKDGCKSELQYSLSHSVHPSEQIVVDLLVNAISAKQYGLASQLVQKFPNFASKSDDVLMALAKTFPSGLNDAETLLYPSLEIIVEKIHSTAFLSLFFFIHVPHMLYDYFFNGNKKFDIDILSLLVSLVLCPVPSILASAVTLIYLLILMGCFPFLVLYFLWWNCAKILVGPINQIDNKKREWGKAKKVLELVQHYSFKGSFNGERK</sequence>
<reference evidence="1 2" key="2">
    <citation type="journal article" date="2022" name="Mol. Ecol. Resour.">
        <title>The genomes of chicory, endive, great burdock and yacon provide insights into Asteraceae paleo-polyploidization history and plant inulin production.</title>
        <authorList>
            <person name="Fan W."/>
            <person name="Wang S."/>
            <person name="Wang H."/>
            <person name="Wang A."/>
            <person name="Jiang F."/>
            <person name="Liu H."/>
            <person name="Zhao H."/>
            <person name="Xu D."/>
            <person name="Zhang Y."/>
        </authorList>
    </citation>
    <scope>NUCLEOTIDE SEQUENCE [LARGE SCALE GENOMIC DNA]</scope>
    <source>
        <strain evidence="2">cv. Yunnan</strain>
        <tissue evidence="1">Leaves</tissue>
    </source>
</reference>
<evidence type="ECO:0000313" key="1">
    <source>
        <dbReference type="EMBL" id="KAI3725068.1"/>
    </source>
</evidence>
<dbReference type="Proteomes" id="UP001056120">
    <property type="component" value="Linkage Group LG22"/>
</dbReference>
<protein>
    <submittedName>
        <fullName evidence="1">Uncharacterized protein</fullName>
    </submittedName>
</protein>
<dbReference type="EMBL" id="CM042039">
    <property type="protein sequence ID" value="KAI3725068.1"/>
    <property type="molecule type" value="Genomic_DNA"/>
</dbReference>
<gene>
    <name evidence="1" type="ORF">L1987_64842</name>
</gene>
<name>A0ACB9BSR9_9ASTR</name>
<reference evidence="2" key="1">
    <citation type="journal article" date="2022" name="Mol. Ecol. Resour.">
        <title>The genomes of chicory, endive, great burdock and yacon provide insights into Asteraceae palaeo-polyploidization history and plant inulin production.</title>
        <authorList>
            <person name="Fan W."/>
            <person name="Wang S."/>
            <person name="Wang H."/>
            <person name="Wang A."/>
            <person name="Jiang F."/>
            <person name="Liu H."/>
            <person name="Zhao H."/>
            <person name="Xu D."/>
            <person name="Zhang Y."/>
        </authorList>
    </citation>
    <scope>NUCLEOTIDE SEQUENCE [LARGE SCALE GENOMIC DNA]</scope>
    <source>
        <strain evidence="2">cv. Yunnan</strain>
    </source>
</reference>
<keyword evidence="2" id="KW-1185">Reference proteome</keyword>
<accession>A0ACB9BSR9</accession>
<evidence type="ECO:0000313" key="2">
    <source>
        <dbReference type="Proteomes" id="UP001056120"/>
    </source>
</evidence>
<proteinExistence type="predicted"/>